<dbReference type="Proteomes" id="UP000784294">
    <property type="component" value="Unassembled WGS sequence"/>
</dbReference>
<gene>
    <name evidence="1" type="ORF">PXEA_LOCUS29885</name>
</gene>
<dbReference type="AlphaFoldDB" id="A0A3S5B7Y7"/>
<protein>
    <submittedName>
        <fullName evidence="1">Uncharacterized protein</fullName>
    </submittedName>
</protein>
<reference evidence="1" key="1">
    <citation type="submission" date="2018-11" db="EMBL/GenBank/DDBJ databases">
        <authorList>
            <consortium name="Pathogen Informatics"/>
        </authorList>
    </citation>
    <scope>NUCLEOTIDE SEQUENCE</scope>
</reference>
<evidence type="ECO:0000313" key="2">
    <source>
        <dbReference type="Proteomes" id="UP000784294"/>
    </source>
</evidence>
<name>A0A3S5B7Y7_9PLAT</name>
<sequence length="93" mass="10540">MYPLLQRPVLVCLCRLEIKIGLLLSLRFLATLKRSSDRSTNSLSLLLPLWGTRCSFASLGHFDCTLYCGSGFAPDRMHHQRSCRPLQIREACS</sequence>
<feature type="non-terminal residue" evidence="1">
    <location>
        <position position="93"/>
    </location>
</feature>
<dbReference type="EMBL" id="CAAALY010252235">
    <property type="protein sequence ID" value="VEL36445.1"/>
    <property type="molecule type" value="Genomic_DNA"/>
</dbReference>
<accession>A0A3S5B7Y7</accession>
<evidence type="ECO:0000313" key="1">
    <source>
        <dbReference type="EMBL" id="VEL36445.1"/>
    </source>
</evidence>
<organism evidence="1 2">
    <name type="scientific">Protopolystoma xenopodis</name>
    <dbReference type="NCBI Taxonomy" id="117903"/>
    <lineage>
        <taxon>Eukaryota</taxon>
        <taxon>Metazoa</taxon>
        <taxon>Spiralia</taxon>
        <taxon>Lophotrochozoa</taxon>
        <taxon>Platyhelminthes</taxon>
        <taxon>Monogenea</taxon>
        <taxon>Polyopisthocotylea</taxon>
        <taxon>Polystomatidea</taxon>
        <taxon>Polystomatidae</taxon>
        <taxon>Protopolystoma</taxon>
    </lineage>
</organism>
<proteinExistence type="predicted"/>
<comment type="caution">
    <text evidence="1">The sequence shown here is derived from an EMBL/GenBank/DDBJ whole genome shotgun (WGS) entry which is preliminary data.</text>
</comment>
<keyword evidence="2" id="KW-1185">Reference proteome</keyword>